<sequence length="57" mass="6661">MKPDEDIDRNLTMIDNSPCRSLRNSSYFSEACKDAQQLNDRFAKVNYTSKIKRFPSD</sequence>
<comment type="caution">
    <text evidence="1">The sequence shown here is derived from an EMBL/GenBank/DDBJ whole genome shotgun (WGS) entry which is preliminary data.</text>
</comment>
<dbReference type="EMBL" id="CAJVPU010001312">
    <property type="protein sequence ID" value="CAG8477242.1"/>
    <property type="molecule type" value="Genomic_DNA"/>
</dbReference>
<name>A0ACA9KKT1_9GLOM</name>
<keyword evidence="2" id="KW-1185">Reference proteome</keyword>
<accession>A0ACA9KKT1</accession>
<organism evidence="1 2">
    <name type="scientific">Dentiscutata heterogama</name>
    <dbReference type="NCBI Taxonomy" id="1316150"/>
    <lineage>
        <taxon>Eukaryota</taxon>
        <taxon>Fungi</taxon>
        <taxon>Fungi incertae sedis</taxon>
        <taxon>Mucoromycota</taxon>
        <taxon>Glomeromycotina</taxon>
        <taxon>Glomeromycetes</taxon>
        <taxon>Diversisporales</taxon>
        <taxon>Gigasporaceae</taxon>
        <taxon>Dentiscutata</taxon>
    </lineage>
</organism>
<reference evidence="1" key="1">
    <citation type="submission" date="2021-06" db="EMBL/GenBank/DDBJ databases">
        <authorList>
            <person name="Kallberg Y."/>
            <person name="Tangrot J."/>
            <person name="Rosling A."/>
        </authorList>
    </citation>
    <scope>NUCLEOTIDE SEQUENCE</scope>
    <source>
        <strain evidence="1">IL203A</strain>
    </source>
</reference>
<evidence type="ECO:0000313" key="1">
    <source>
        <dbReference type="EMBL" id="CAG8477242.1"/>
    </source>
</evidence>
<gene>
    <name evidence="1" type="ORF">DHETER_LOCUS1974</name>
</gene>
<dbReference type="Proteomes" id="UP000789702">
    <property type="component" value="Unassembled WGS sequence"/>
</dbReference>
<evidence type="ECO:0000313" key="2">
    <source>
        <dbReference type="Proteomes" id="UP000789702"/>
    </source>
</evidence>
<protein>
    <submittedName>
        <fullName evidence="1">10374_t:CDS:1</fullName>
    </submittedName>
</protein>
<proteinExistence type="predicted"/>